<protein>
    <submittedName>
        <fullName evidence="1">Uncharacterized protein</fullName>
    </submittedName>
</protein>
<comment type="caution">
    <text evidence="1">The sequence shown here is derived from an EMBL/GenBank/DDBJ whole genome shotgun (WGS) entry which is preliminary data.</text>
</comment>
<dbReference type="EMBL" id="MU859164">
    <property type="protein sequence ID" value="KAK3950879.1"/>
    <property type="molecule type" value="Genomic_DNA"/>
</dbReference>
<accession>A0AAN6NTK4</accession>
<evidence type="ECO:0000313" key="2">
    <source>
        <dbReference type="Proteomes" id="UP001303222"/>
    </source>
</evidence>
<proteinExistence type="predicted"/>
<reference evidence="1" key="2">
    <citation type="submission" date="2023-06" db="EMBL/GenBank/DDBJ databases">
        <authorList>
            <consortium name="Lawrence Berkeley National Laboratory"/>
            <person name="Mondo S.J."/>
            <person name="Hensen N."/>
            <person name="Bonometti L."/>
            <person name="Westerberg I."/>
            <person name="Brannstrom I.O."/>
            <person name="Guillou S."/>
            <person name="Cros-Aarteil S."/>
            <person name="Calhoun S."/>
            <person name="Haridas S."/>
            <person name="Kuo A."/>
            <person name="Pangilinan J."/>
            <person name="Riley R."/>
            <person name="Labutti K."/>
            <person name="Andreopoulos B."/>
            <person name="Lipzen A."/>
            <person name="Chen C."/>
            <person name="Yanf M."/>
            <person name="Daum C."/>
            <person name="Ng V."/>
            <person name="Clum A."/>
            <person name="Steindorff A."/>
            <person name="Ohm R."/>
            <person name="Martin F."/>
            <person name="Silar P."/>
            <person name="Natvig D."/>
            <person name="Lalanne C."/>
            <person name="Gautier V."/>
            <person name="Ament-Velasquez S.L."/>
            <person name="Kruys A."/>
            <person name="Hutchinson M.I."/>
            <person name="Powell A.J."/>
            <person name="Barry K."/>
            <person name="Miller A.N."/>
            <person name="Grigoriev I.V."/>
            <person name="Debuchy R."/>
            <person name="Gladieux P."/>
            <person name="Thoren M.H."/>
            <person name="Johannesson H."/>
        </authorList>
    </citation>
    <scope>NUCLEOTIDE SEQUENCE</scope>
    <source>
        <strain evidence="1">CBS 626.80</strain>
    </source>
</reference>
<evidence type="ECO:0000313" key="1">
    <source>
        <dbReference type="EMBL" id="KAK3950879.1"/>
    </source>
</evidence>
<dbReference type="AlphaFoldDB" id="A0AAN6NTK4"/>
<sequence>MFAQYGQGAIRTVNITGFGQQEAGFVDGLRFSMVARHKRRYCSSTRNRLAELVLSGL</sequence>
<name>A0AAN6NTK4_9PEZI</name>
<gene>
    <name evidence="1" type="ORF">QBC32DRAFT_345476</name>
</gene>
<organism evidence="1 2">
    <name type="scientific">Pseudoneurospora amorphoporcata</name>
    <dbReference type="NCBI Taxonomy" id="241081"/>
    <lineage>
        <taxon>Eukaryota</taxon>
        <taxon>Fungi</taxon>
        <taxon>Dikarya</taxon>
        <taxon>Ascomycota</taxon>
        <taxon>Pezizomycotina</taxon>
        <taxon>Sordariomycetes</taxon>
        <taxon>Sordariomycetidae</taxon>
        <taxon>Sordariales</taxon>
        <taxon>Sordariaceae</taxon>
        <taxon>Pseudoneurospora</taxon>
    </lineage>
</organism>
<reference evidence="1" key="1">
    <citation type="journal article" date="2023" name="Mol. Phylogenet. Evol.">
        <title>Genome-scale phylogeny and comparative genomics of the fungal order Sordariales.</title>
        <authorList>
            <person name="Hensen N."/>
            <person name="Bonometti L."/>
            <person name="Westerberg I."/>
            <person name="Brannstrom I.O."/>
            <person name="Guillou S."/>
            <person name="Cros-Aarteil S."/>
            <person name="Calhoun S."/>
            <person name="Haridas S."/>
            <person name="Kuo A."/>
            <person name="Mondo S."/>
            <person name="Pangilinan J."/>
            <person name="Riley R."/>
            <person name="LaButti K."/>
            <person name="Andreopoulos B."/>
            <person name="Lipzen A."/>
            <person name="Chen C."/>
            <person name="Yan M."/>
            <person name="Daum C."/>
            <person name="Ng V."/>
            <person name="Clum A."/>
            <person name="Steindorff A."/>
            <person name="Ohm R.A."/>
            <person name="Martin F."/>
            <person name="Silar P."/>
            <person name="Natvig D.O."/>
            <person name="Lalanne C."/>
            <person name="Gautier V."/>
            <person name="Ament-Velasquez S.L."/>
            <person name="Kruys A."/>
            <person name="Hutchinson M.I."/>
            <person name="Powell A.J."/>
            <person name="Barry K."/>
            <person name="Miller A.N."/>
            <person name="Grigoriev I.V."/>
            <person name="Debuchy R."/>
            <person name="Gladieux P."/>
            <person name="Hiltunen Thoren M."/>
            <person name="Johannesson H."/>
        </authorList>
    </citation>
    <scope>NUCLEOTIDE SEQUENCE</scope>
    <source>
        <strain evidence="1">CBS 626.80</strain>
    </source>
</reference>
<dbReference type="Proteomes" id="UP001303222">
    <property type="component" value="Unassembled WGS sequence"/>
</dbReference>
<keyword evidence="2" id="KW-1185">Reference proteome</keyword>